<evidence type="ECO:0000256" key="2">
    <source>
        <dbReference type="ARBA" id="ARBA00009824"/>
    </source>
</evidence>
<evidence type="ECO:0000256" key="1">
    <source>
        <dbReference type="ARBA" id="ARBA00004141"/>
    </source>
</evidence>
<dbReference type="GO" id="GO:0016020">
    <property type="term" value="C:membrane"/>
    <property type="evidence" value="ECO:0007669"/>
    <property type="project" value="UniProtKB-SubCell"/>
</dbReference>
<gene>
    <name evidence="8" type="ORF">SETIT_9G570400v2</name>
</gene>
<dbReference type="Gene3D" id="3.40.50.1820">
    <property type="entry name" value="alpha/beta hydrolase"/>
    <property type="match status" value="1"/>
</dbReference>
<keyword evidence="3 7" id="KW-0812">Transmembrane</keyword>
<evidence type="ECO:0000256" key="5">
    <source>
        <dbReference type="ARBA" id="ARBA00023136"/>
    </source>
</evidence>
<keyword evidence="5 7" id="KW-0472">Membrane</keyword>
<evidence type="ECO:0000256" key="6">
    <source>
        <dbReference type="SAM" id="MobiDB-lite"/>
    </source>
</evidence>
<evidence type="ECO:0000256" key="3">
    <source>
        <dbReference type="ARBA" id="ARBA00022692"/>
    </source>
</evidence>
<feature type="transmembrane region" description="Helical" evidence="7">
    <location>
        <begin position="323"/>
        <end position="351"/>
    </location>
</feature>
<dbReference type="PANTHER" id="PTHR17920">
    <property type="entry name" value="TRANSMEMBRANE AND COILED-COIL DOMAIN-CONTAINING PROTEIN 4 TMCO4"/>
    <property type="match status" value="1"/>
</dbReference>
<protein>
    <recommendedName>
        <fullName evidence="9">Transmembrane and coiled-coil domain-containing protein 4</fullName>
    </recommendedName>
</protein>
<evidence type="ECO:0000256" key="4">
    <source>
        <dbReference type="ARBA" id="ARBA00022989"/>
    </source>
</evidence>
<proteinExistence type="inferred from homology"/>
<dbReference type="Pfam" id="PF05277">
    <property type="entry name" value="DUF726"/>
    <property type="match status" value="1"/>
</dbReference>
<dbReference type="InterPro" id="IPR029058">
    <property type="entry name" value="AB_hydrolase_fold"/>
</dbReference>
<dbReference type="EMBL" id="CM003536">
    <property type="protein sequence ID" value="RCV46927.1"/>
    <property type="molecule type" value="Genomic_DNA"/>
</dbReference>
<organism evidence="8">
    <name type="scientific">Setaria italica</name>
    <name type="common">Foxtail millet</name>
    <name type="synonym">Panicum italicum</name>
    <dbReference type="NCBI Taxonomy" id="4555"/>
    <lineage>
        <taxon>Eukaryota</taxon>
        <taxon>Viridiplantae</taxon>
        <taxon>Streptophyta</taxon>
        <taxon>Embryophyta</taxon>
        <taxon>Tracheophyta</taxon>
        <taxon>Spermatophyta</taxon>
        <taxon>Magnoliopsida</taxon>
        <taxon>Liliopsida</taxon>
        <taxon>Poales</taxon>
        <taxon>Poaceae</taxon>
        <taxon>PACMAD clade</taxon>
        <taxon>Panicoideae</taxon>
        <taxon>Panicodae</taxon>
        <taxon>Paniceae</taxon>
        <taxon>Cenchrinae</taxon>
        <taxon>Setaria</taxon>
    </lineage>
</organism>
<feature type="region of interest" description="Disordered" evidence="6">
    <location>
        <begin position="1"/>
        <end position="43"/>
    </location>
</feature>
<dbReference type="SUPFAM" id="SSF53474">
    <property type="entry name" value="alpha/beta-Hydrolases"/>
    <property type="match status" value="1"/>
</dbReference>
<dbReference type="KEGG" id="sita:101779872"/>
<reference evidence="8" key="2">
    <citation type="submission" date="2015-07" db="EMBL/GenBank/DDBJ databases">
        <authorList>
            <person name="Noorani M."/>
        </authorList>
    </citation>
    <scope>NUCLEOTIDE SEQUENCE</scope>
    <source>
        <strain evidence="8">Yugu1</strain>
    </source>
</reference>
<name>A0A368SWW8_SETIT</name>
<feature type="region of interest" description="Disordered" evidence="6">
    <location>
        <begin position="187"/>
        <end position="206"/>
    </location>
</feature>
<dbReference type="OrthoDB" id="277931at2759"/>
<feature type="region of interest" description="Disordered" evidence="6">
    <location>
        <begin position="64"/>
        <end position="102"/>
    </location>
</feature>
<dbReference type="AlphaFoldDB" id="A0A368SWW8"/>
<dbReference type="InterPro" id="IPR007941">
    <property type="entry name" value="DUF726"/>
</dbReference>
<evidence type="ECO:0000313" key="8">
    <source>
        <dbReference type="EMBL" id="RCV46927.1"/>
    </source>
</evidence>
<comment type="subcellular location">
    <subcellularLocation>
        <location evidence="1">Membrane</location>
        <topology evidence="1">Multi-pass membrane protein</topology>
    </subcellularLocation>
</comment>
<reference evidence="8" key="1">
    <citation type="journal article" date="2012" name="Nat. Biotechnol.">
        <title>Reference genome sequence of the model plant Setaria.</title>
        <authorList>
            <person name="Bennetzen J.L."/>
            <person name="Schmutz J."/>
            <person name="Wang H."/>
            <person name="Percifield R."/>
            <person name="Hawkins J."/>
            <person name="Pontaroli A.C."/>
            <person name="Estep M."/>
            <person name="Feng L."/>
            <person name="Vaughn J.N."/>
            <person name="Grimwood J."/>
            <person name="Jenkins J."/>
            <person name="Barry K."/>
            <person name="Lindquist E."/>
            <person name="Hellsten U."/>
            <person name="Deshpande S."/>
            <person name="Wang X."/>
            <person name="Wu X."/>
            <person name="Mitros T."/>
            <person name="Triplett J."/>
            <person name="Yang X."/>
            <person name="Ye C.Y."/>
            <person name="Mauro-Herrera M."/>
            <person name="Wang L."/>
            <person name="Li P."/>
            <person name="Sharma M."/>
            <person name="Sharma R."/>
            <person name="Ronald P.C."/>
            <person name="Panaud O."/>
            <person name="Kellogg E.A."/>
            <person name="Brutnell T.P."/>
            <person name="Doust A.N."/>
            <person name="Tuskan G.A."/>
            <person name="Rokhsar D."/>
            <person name="Devos K.M."/>
        </authorList>
    </citation>
    <scope>NUCLEOTIDE SEQUENCE [LARGE SCALE GENOMIC DNA]</scope>
    <source>
        <strain evidence="8">Yugu1</strain>
    </source>
</reference>
<evidence type="ECO:0000256" key="7">
    <source>
        <dbReference type="SAM" id="Phobius"/>
    </source>
</evidence>
<dbReference type="PANTHER" id="PTHR17920:SF3">
    <property type="entry name" value="TRANSMEMBRANE AND COILED-COIL DOMAIN-CONTAINING PROTEIN 4"/>
    <property type="match status" value="1"/>
</dbReference>
<keyword evidence="4 7" id="KW-1133">Transmembrane helix</keyword>
<evidence type="ECO:0008006" key="9">
    <source>
        <dbReference type="Google" id="ProtNLM"/>
    </source>
</evidence>
<comment type="similarity">
    <text evidence="2">Belongs to the TMCO4 family.</text>
</comment>
<feature type="compositionally biased region" description="Basic and acidic residues" evidence="6">
    <location>
        <begin position="187"/>
        <end position="197"/>
    </location>
</feature>
<feature type="compositionally biased region" description="Low complexity" evidence="6">
    <location>
        <begin position="80"/>
        <end position="102"/>
    </location>
</feature>
<feature type="transmembrane region" description="Helical" evidence="7">
    <location>
        <begin position="371"/>
        <end position="398"/>
    </location>
</feature>
<accession>A0A368SWW8</accession>
<feature type="transmembrane region" description="Helical" evidence="7">
    <location>
        <begin position="489"/>
        <end position="510"/>
    </location>
</feature>
<sequence>MPCRSRPAPKQTKFPSQNRKTHELPAGARAPPPPTPMATTLTPTQRYAAGALLALALRQAQIHQSAPLGAASPDDDERASSASGGSSASTATSSGSGSDAASDADLWTHDSRGLLRPVFRFLEIDPKAWAGLEETAASTEAKHHIGAFLRIIFEEDGESSSDRLEQEHALAKAVDVMVMSLGSGAVPDEKIKEKSKDSMTSTSGTAESAENLLGIDKLSLDDVPANHHRKMALLYALLSACVADKPVSQEEEDRKSSHFRKGYDARHRVALRLLATWLDVKWIKMEAIEVMVACSAMAAAKEQEQERESASPKSKWEKWKRGGIIGAAALTGGALLAITGGLAAPAIAAGFGALAPTLGTLVPFIGASGFAAMAAAAGSVAGSVAVAASFGAAGAGLTGSKMARRIGKVKEFEFKPIGDNHNQGRLAVGILVSGFAFDEEDFCKPWEGWKDNLEKYILQWESKHIIAVSTAIQDWLTSRLAMELMKQGAMRTVLSGLLAAFAWPATLLAATDFIDSKWSVAIDRSDKAGKMLAEVLLKGLQGNRPVTLIGFSLGARVIFKCLQELALSSDNEGLVERVVLLGAPVSVKGERWEPARKMVAGRFVNVYSRDDWILGVTFRASLLSQGLAGIQAIDVPGVENVDVTELVDGHSSYLSAARQILEHLELNTYYPVFVPLPSVSK</sequence>